<accession>A0A1C3JQN6</accession>
<dbReference type="GO" id="GO:0009982">
    <property type="term" value="F:pseudouridine synthase activity"/>
    <property type="evidence" value="ECO:0007669"/>
    <property type="project" value="InterPro"/>
</dbReference>
<dbReference type="RefSeq" id="WP_083202840.1">
    <property type="nucleotide sequence ID" value="NZ_FLRA01000011.1"/>
</dbReference>
<feature type="compositionally biased region" description="Low complexity" evidence="4">
    <location>
        <begin position="197"/>
        <end position="213"/>
    </location>
</feature>
<reference evidence="6 9" key="2">
    <citation type="submission" date="2016-06" db="EMBL/GenBank/DDBJ databases">
        <authorList>
            <person name="Kjaerup R.B."/>
            <person name="Dalgaard T.S."/>
            <person name="Juul-Madsen H.R."/>
        </authorList>
    </citation>
    <scope>NUCLEOTIDE SEQUENCE [LARGE SCALE GENOMIC DNA]</scope>
    <source>
        <strain evidence="6 9">CECT 5115</strain>
    </source>
</reference>
<evidence type="ECO:0000313" key="8">
    <source>
        <dbReference type="Proteomes" id="UP000092840"/>
    </source>
</evidence>
<keyword evidence="8" id="KW-1185">Reference proteome</keyword>
<dbReference type="Proteomes" id="UP000092871">
    <property type="component" value="Unassembled WGS sequence"/>
</dbReference>
<dbReference type="InterPro" id="IPR050343">
    <property type="entry name" value="RsuA_PseudoU_synthase"/>
</dbReference>
<evidence type="ECO:0000256" key="2">
    <source>
        <dbReference type="ARBA" id="ARBA00023235"/>
    </source>
</evidence>
<dbReference type="InterPro" id="IPR020094">
    <property type="entry name" value="TruA/RsuA/RluB/E/F_N"/>
</dbReference>
<dbReference type="PANTHER" id="PTHR47683:SF2">
    <property type="entry name" value="RNA-BINDING S4 DOMAIN-CONTAINING PROTEIN"/>
    <property type="match status" value="1"/>
</dbReference>
<dbReference type="NCBIfam" id="TIGR00093">
    <property type="entry name" value="pseudouridine synthase"/>
    <property type="match status" value="1"/>
</dbReference>
<dbReference type="Gene3D" id="3.30.70.1560">
    <property type="entry name" value="Alpha-L RNA-binding motif"/>
    <property type="match status" value="1"/>
</dbReference>
<evidence type="ECO:0000256" key="4">
    <source>
        <dbReference type="SAM" id="MobiDB-lite"/>
    </source>
</evidence>
<evidence type="ECO:0000313" key="9">
    <source>
        <dbReference type="Proteomes" id="UP000092871"/>
    </source>
</evidence>
<dbReference type="GO" id="GO:0140098">
    <property type="term" value="F:catalytic activity, acting on RNA"/>
    <property type="evidence" value="ECO:0007669"/>
    <property type="project" value="UniProtKB-ARBA"/>
</dbReference>
<evidence type="ECO:0000256" key="3">
    <source>
        <dbReference type="RuleBase" id="RU003887"/>
    </source>
</evidence>
<proteinExistence type="inferred from homology"/>
<dbReference type="AlphaFoldDB" id="A0A1C3JQN6"/>
<name>A0A1C3JQN6_9GAMM</name>
<dbReference type="EMBL" id="FLRB01000002">
    <property type="protein sequence ID" value="SBT19706.1"/>
    <property type="molecule type" value="Genomic_DNA"/>
</dbReference>
<dbReference type="OrthoDB" id="9807213at2"/>
<dbReference type="InterPro" id="IPR018496">
    <property type="entry name" value="PsdUridine_synth_RsuA/RluB_CS"/>
</dbReference>
<dbReference type="GO" id="GO:0003723">
    <property type="term" value="F:RNA binding"/>
    <property type="evidence" value="ECO:0007669"/>
    <property type="project" value="InterPro"/>
</dbReference>
<feature type="region of interest" description="Disordered" evidence="4">
    <location>
        <begin position="185"/>
        <end position="235"/>
    </location>
</feature>
<evidence type="ECO:0000313" key="7">
    <source>
        <dbReference type="EMBL" id="SBT19706.1"/>
    </source>
</evidence>
<dbReference type="InterPro" id="IPR006145">
    <property type="entry name" value="PsdUridine_synth_RsuA/RluA"/>
</dbReference>
<dbReference type="SUPFAM" id="SSF55120">
    <property type="entry name" value="Pseudouridine synthase"/>
    <property type="match status" value="1"/>
</dbReference>
<dbReference type="GO" id="GO:0001522">
    <property type="term" value="P:pseudouridine synthesis"/>
    <property type="evidence" value="ECO:0007669"/>
    <property type="project" value="InterPro"/>
</dbReference>
<dbReference type="Pfam" id="PF00849">
    <property type="entry name" value="PseudoU_synth_2"/>
    <property type="match status" value="1"/>
</dbReference>
<dbReference type="PANTHER" id="PTHR47683">
    <property type="entry name" value="PSEUDOURIDINE SYNTHASE FAMILY PROTEIN-RELATED"/>
    <property type="match status" value="1"/>
</dbReference>
<dbReference type="PROSITE" id="PS01149">
    <property type="entry name" value="PSI_RSU"/>
    <property type="match status" value="1"/>
</dbReference>
<dbReference type="GO" id="GO:0006364">
    <property type="term" value="P:rRNA processing"/>
    <property type="evidence" value="ECO:0007669"/>
    <property type="project" value="UniProtKB-ARBA"/>
</dbReference>
<evidence type="ECO:0000256" key="1">
    <source>
        <dbReference type="ARBA" id="ARBA00008348"/>
    </source>
</evidence>
<sequence length="235" mass="26495">MLLLLNKPFQVLSQFTSDGGKDTLARYVDIPAVYPAGRLDYDSEGLLLLTDQGPLQHLIASPKFKMPKTYWVQVEGDINDDAIKALQAGVELKDGMTKPAECRKIASPNIWERVPPIRERANIPTSWIELKITEGKNRQVRRMTAHVGFPTLRLIRAAIGPYSVENLTPGQYLITEPTTELDEQVTQFEREKARKAPSPNRRSPSSRSTQSLSNGHRDSGRRDRHQPASRSRGKR</sequence>
<comment type="similarity">
    <text evidence="1 3">Belongs to the pseudouridine synthase RsuA family.</text>
</comment>
<gene>
    <name evidence="6" type="primary">rluE</name>
    <name evidence="6" type="ORF">MGA5115_01628</name>
    <name evidence="7" type="ORF">MGA5116_00282</name>
</gene>
<evidence type="ECO:0000313" key="6">
    <source>
        <dbReference type="EMBL" id="SBT17514.1"/>
    </source>
</evidence>
<reference evidence="7 8" key="1">
    <citation type="submission" date="2016-06" db="EMBL/GenBank/DDBJ databases">
        <authorList>
            <person name="Rodrigo-Torres L."/>
            <person name="Arahal D.R."/>
        </authorList>
    </citation>
    <scope>NUCLEOTIDE SEQUENCE [LARGE SCALE GENOMIC DNA]</scope>
    <source>
        <strain evidence="7 8">CECT 5116</strain>
    </source>
</reference>
<feature type="domain" description="Pseudouridine synthase RsuA/RluA-like" evidence="5">
    <location>
        <begin position="2"/>
        <end position="146"/>
    </location>
</feature>
<dbReference type="EC" id="5.4.99.-" evidence="3"/>
<dbReference type="Proteomes" id="UP000092840">
    <property type="component" value="Unassembled WGS sequence"/>
</dbReference>
<dbReference type="InterPro" id="IPR020103">
    <property type="entry name" value="PsdUridine_synth_cat_dom_sf"/>
</dbReference>
<protein>
    <recommendedName>
        <fullName evidence="3">Pseudouridine synthase</fullName>
        <ecNumber evidence="3">5.4.99.-</ecNumber>
    </recommendedName>
</protein>
<dbReference type="EMBL" id="FLRA01000011">
    <property type="protein sequence ID" value="SBT17514.1"/>
    <property type="molecule type" value="Genomic_DNA"/>
</dbReference>
<evidence type="ECO:0000259" key="5">
    <source>
        <dbReference type="Pfam" id="PF00849"/>
    </source>
</evidence>
<keyword evidence="2 3" id="KW-0413">Isomerase</keyword>
<dbReference type="InterPro" id="IPR042092">
    <property type="entry name" value="PsdUridine_s_RsuA/RluB/E/F_cat"/>
</dbReference>
<organism evidence="6 9">
    <name type="scientific">Marinomonas gallaica</name>
    <dbReference type="NCBI Taxonomy" id="1806667"/>
    <lineage>
        <taxon>Bacteria</taxon>
        <taxon>Pseudomonadati</taxon>
        <taxon>Pseudomonadota</taxon>
        <taxon>Gammaproteobacteria</taxon>
        <taxon>Oceanospirillales</taxon>
        <taxon>Oceanospirillaceae</taxon>
        <taxon>Marinomonas</taxon>
    </lineage>
</organism>
<dbReference type="InterPro" id="IPR000748">
    <property type="entry name" value="PsdUridine_synth_RsuA/RluB/E/F"/>
</dbReference>
<dbReference type="Gene3D" id="3.30.70.580">
    <property type="entry name" value="Pseudouridine synthase I, catalytic domain, N-terminal subdomain"/>
    <property type="match status" value="1"/>
</dbReference>